<comment type="caution">
    <text evidence="2">The sequence shown here is derived from an EMBL/GenBank/DDBJ whole genome shotgun (WGS) entry which is preliminary data.</text>
</comment>
<feature type="region of interest" description="Disordered" evidence="1">
    <location>
        <begin position="1"/>
        <end position="209"/>
    </location>
</feature>
<proteinExistence type="predicted"/>
<name>A0ABQ9UAJ9_SAGOE</name>
<accession>A0ABQ9UAJ9</accession>
<feature type="compositionally biased region" description="Polar residues" evidence="1">
    <location>
        <begin position="158"/>
        <end position="171"/>
    </location>
</feature>
<dbReference type="Proteomes" id="UP001266305">
    <property type="component" value="Unassembled WGS sequence"/>
</dbReference>
<feature type="compositionally biased region" description="Basic and acidic residues" evidence="1">
    <location>
        <begin position="1"/>
        <end position="11"/>
    </location>
</feature>
<feature type="compositionally biased region" description="Polar residues" evidence="1">
    <location>
        <begin position="50"/>
        <end position="62"/>
    </location>
</feature>
<sequence>MDFHGRPEDGRGTGQTRPHSGRPGCSYPAGPEENGADPAPLRETRLQLPGGTSLQRPETSTRMGGERGRPGPTQGDPAAVTRRNLRRTGQIRPHSGTSGCSYPAGPPESGDLPRPRPETAPPGKCFPLRCDAAPTRGENRVKKEKPREAEDAAERTQRANPRSPQRDSGSPSHRPAAWGQRESALTSSLRQRPRPETVSGLSSREPDARAARCEDLDAVLGGAERFPRSVRSRAFPTFCEPDGSFSRPLF</sequence>
<evidence type="ECO:0000313" key="2">
    <source>
        <dbReference type="EMBL" id="KAK2094094.1"/>
    </source>
</evidence>
<evidence type="ECO:0000256" key="1">
    <source>
        <dbReference type="SAM" id="MobiDB-lite"/>
    </source>
</evidence>
<reference evidence="2 3" key="1">
    <citation type="submission" date="2023-05" db="EMBL/GenBank/DDBJ databases">
        <title>B98-5 Cell Line De Novo Hybrid Assembly: An Optical Mapping Approach.</title>
        <authorList>
            <person name="Kananen K."/>
            <person name="Auerbach J.A."/>
            <person name="Kautto E."/>
            <person name="Blachly J.S."/>
        </authorList>
    </citation>
    <scope>NUCLEOTIDE SEQUENCE [LARGE SCALE GENOMIC DNA]</scope>
    <source>
        <strain evidence="2">B95-8</strain>
        <tissue evidence="2">Cell line</tissue>
    </source>
</reference>
<evidence type="ECO:0000313" key="3">
    <source>
        <dbReference type="Proteomes" id="UP001266305"/>
    </source>
</evidence>
<keyword evidence="3" id="KW-1185">Reference proteome</keyword>
<dbReference type="EMBL" id="JASSZA010000014">
    <property type="protein sequence ID" value="KAK2094094.1"/>
    <property type="molecule type" value="Genomic_DNA"/>
</dbReference>
<gene>
    <name evidence="2" type="ORF">P7K49_027832</name>
</gene>
<organism evidence="2 3">
    <name type="scientific">Saguinus oedipus</name>
    <name type="common">Cotton-top tamarin</name>
    <name type="synonym">Oedipomidas oedipus</name>
    <dbReference type="NCBI Taxonomy" id="9490"/>
    <lineage>
        <taxon>Eukaryota</taxon>
        <taxon>Metazoa</taxon>
        <taxon>Chordata</taxon>
        <taxon>Craniata</taxon>
        <taxon>Vertebrata</taxon>
        <taxon>Euteleostomi</taxon>
        <taxon>Mammalia</taxon>
        <taxon>Eutheria</taxon>
        <taxon>Euarchontoglires</taxon>
        <taxon>Primates</taxon>
        <taxon>Haplorrhini</taxon>
        <taxon>Platyrrhini</taxon>
        <taxon>Cebidae</taxon>
        <taxon>Callitrichinae</taxon>
        <taxon>Saguinus</taxon>
    </lineage>
</organism>
<feature type="compositionally biased region" description="Basic and acidic residues" evidence="1">
    <location>
        <begin position="137"/>
        <end position="157"/>
    </location>
</feature>
<protein>
    <submittedName>
        <fullName evidence="2">Uncharacterized protein</fullName>
    </submittedName>
</protein>